<name>A0AAW1IM09_SAPOF</name>
<evidence type="ECO:0000256" key="1">
    <source>
        <dbReference type="SAM" id="MobiDB-lite"/>
    </source>
</evidence>
<comment type="caution">
    <text evidence="3">The sequence shown here is derived from an EMBL/GenBank/DDBJ whole genome shotgun (WGS) entry which is preliminary data.</text>
</comment>
<proteinExistence type="predicted"/>
<reference evidence="3" key="1">
    <citation type="submission" date="2024-03" db="EMBL/GenBank/DDBJ databases">
        <title>WGS assembly of Saponaria officinalis var. Norfolk2.</title>
        <authorList>
            <person name="Jenkins J."/>
            <person name="Shu S."/>
            <person name="Grimwood J."/>
            <person name="Barry K."/>
            <person name="Goodstein D."/>
            <person name="Schmutz J."/>
            <person name="Leebens-Mack J."/>
            <person name="Osbourn A."/>
        </authorList>
    </citation>
    <scope>NUCLEOTIDE SEQUENCE [LARGE SCALE GENOMIC DNA]</scope>
    <source>
        <strain evidence="3">JIC</strain>
    </source>
</reference>
<evidence type="ECO:0008006" key="5">
    <source>
        <dbReference type="Google" id="ProtNLM"/>
    </source>
</evidence>
<feature type="region of interest" description="Disordered" evidence="1">
    <location>
        <begin position="1"/>
        <end position="80"/>
    </location>
</feature>
<evidence type="ECO:0000256" key="2">
    <source>
        <dbReference type="SAM" id="Phobius"/>
    </source>
</evidence>
<gene>
    <name evidence="3" type="ORF">RND81_09G147300</name>
</gene>
<protein>
    <recommendedName>
        <fullName evidence="5">Late embryogenesis abundant protein LEA-2 subgroup domain-containing protein</fullName>
    </recommendedName>
</protein>
<keyword evidence="2" id="KW-0812">Transmembrane</keyword>
<organism evidence="3 4">
    <name type="scientific">Saponaria officinalis</name>
    <name type="common">Common soapwort</name>
    <name type="synonym">Lychnis saponaria</name>
    <dbReference type="NCBI Taxonomy" id="3572"/>
    <lineage>
        <taxon>Eukaryota</taxon>
        <taxon>Viridiplantae</taxon>
        <taxon>Streptophyta</taxon>
        <taxon>Embryophyta</taxon>
        <taxon>Tracheophyta</taxon>
        <taxon>Spermatophyta</taxon>
        <taxon>Magnoliopsida</taxon>
        <taxon>eudicotyledons</taxon>
        <taxon>Gunneridae</taxon>
        <taxon>Pentapetalae</taxon>
        <taxon>Caryophyllales</taxon>
        <taxon>Caryophyllaceae</taxon>
        <taxon>Caryophylleae</taxon>
        <taxon>Saponaria</taxon>
    </lineage>
</organism>
<dbReference type="AlphaFoldDB" id="A0AAW1IM09"/>
<evidence type="ECO:0000313" key="3">
    <source>
        <dbReference type="EMBL" id="KAK9690689.1"/>
    </source>
</evidence>
<feature type="compositionally biased region" description="Basic residues" evidence="1">
    <location>
        <begin position="54"/>
        <end position="64"/>
    </location>
</feature>
<evidence type="ECO:0000313" key="4">
    <source>
        <dbReference type="Proteomes" id="UP001443914"/>
    </source>
</evidence>
<dbReference type="Proteomes" id="UP001443914">
    <property type="component" value="Unassembled WGS sequence"/>
</dbReference>
<dbReference type="EMBL" id="JBDFQZ010000009">
    <property type="protein sequence ID" value="KAK9690689.1"/>
    <property type="molecule type" value="Genomic_DNA"/>
</dbReference>
<keyword evidence="2" id="KW-0472">Membrane</keyword>
<sequence>MHTKTDSDVTSLPASTPPRSPPRRGGGAVYYVESPSQHDVDKMSYGSSPTGSPTRHHYHCSPIHHSRESSTSRFSSSLIKPHRAGSGWRRIHGRRLGYSGAIDDDDDGGDDGDGDDDDGGGPTRRFYVGCFMVCFVGLFALFSLILWGVSKSFRPHILVKKMVFWEFNIQAGMDITGVPTDMLTLNSTVHMSYNNPATFFGLHVTSTPFELHCFDLKVAFGQMKKFYQKRKSHSNVTTLVQGHQIPLYGGMSFVSDSTQVGNNNIHPKKVSVGLNLTFTVRSRAYILGRLVKSKFYTHVRCPVTLDGNRLGKSVNLVRSCVYK</sequence>
<feature type="compositionally biased region" description="Acidic residues" evidence="1">
    <location>
        <begin position="102"/>
        <end position="118"/>
    </location>
</feature>
<feature type="transmembrane region" description="Helical" evidence="2">
    <location>
        <begin position="126"/>
        <end position="149"/>
    </location>
</feature>
<feature type="region of interest" description="Disordered" evidence="1">
    <location>
        <begin position="99"/>
        <end position="118"/>
    </location>
</feature>
<dbReference type="InterPro" id="IPR055301">
    <property type="entry name" value="Lea14-like_2"/>
</dbReference>
<dbReference type="PANTHER" id="PTHR31852">
    <property type="entry name" value="LATE EMBRYOGENESIS ABUNDANT (LEA) HYDROXYPROLINE-RICH GLYCOPROTEIN FAMILY"/>
    <property type="match status" value="1"/>
</dbReference>
<keyword evidence="4" id="KW-1185">Reference proteome</keyword>
<accession>A0AAW1IM09</accession>
<keyword evidence="2" id="KW-1133">Transmembrane helix</keyword>